<accession>K0R7T1</accession>
<organism evidence="2 3">
    <name type="scientific">Thalassiosira oceanica</name>
    <name type="common">Marine diatom</name>
    <dbReference type="NCBI Taxonomy" id="159749"/>
    <lineage>
        <taxon>Eukaryota</taxon>
        <taxon>Sar</taxon>
        <taxon>Stramenopiles</taxon>
        <taxon>Ochrophyta</taxon>
        <taxon>Bacillariophyta</taxon>
        <taxon>Coscinodiscophyceae</taxon>
        <taxon>Thalassiosirophycidae</taxon>
        <taxon>Thalassiosirales</taxon>
        <taxon>Thalassiosiraceae</taxon>
        <taxon>Thalassiosira</taxon>
    </lineage>
</organism>
<feature type="region of interest" description="Disordered" evidence="1">
    <location>
        <begin position="694"/>
        <end position="746"/>
    </location>
</feature>
<dbReference type="EMBL" id="AGNL01044690">
    <property type="protein sequence ID" value="EJK49533.1"/>
    <property type="molecule type" value="Genomic_DNA"/>
</dbReference>
<feature type="region of interest" description="Disordered" evidence="1">
    <location>
        <begin position="653"/>
        <end position="676"/>
    </location>
</feature>
<feature type="region of interest" description="Disordered" evidence="1">
    <location>
        <begin position="42"/>
        <end position="77"/>
    </location>
</feature>
<feature type="compositionally biased region" description="Acidic residues" evidence="1">
    <location>
        <begin position="1119"/>
        <end position="1130"/>
    </location>
</feature>
<feature type="compositionally biased region" description="Acidic residues" evidence="1">
    <location>
        <begin position="1147"/>
        <end position="1176"/>
    </location>
</feature>
<feature type="compositionally biased region" description="Basic and acidic residues" evidence="1">
    <location>
        <begin position="106"/>
        <end position="120"/>
    </location>
</feature>
<keyword evidence="3" id="KW-1185">Reference proteome</keyword>
<comment type="caution">
    <text evidence="2">The sequence shown here is derived from an EMBL/GenBank/DDBJ whole genome shotgun (WGS) entry which is preliminary data.</text>
</comment>
<feature type="non-terminal residue" evidence="2">
    <location>
        <position position="1297"/>
    </location>
</feature>
<dbReference type="OrthoDB" id="2447802at2759"/>
<reference evidence="2 3" key="1">
    <citation type="journal article" date="2012" name="Genome Biol.">
        <title>Genome and low-iron response of an oceanic diatom adapted to chronic iron limitation.</title>
        <authorList>
            <person name="Lommer M."/>
            <person name="Specht M."/>
            <person name="Roy A.S."/>
            <person name="Kraemer L."/>
            <person name="Andreson R."/>
            <person name="Gutowska M.A."/>
            <person name="Wolf J."/>
            <person name="Bergner S.V."/>
            <person name="Schilhabel M.B."/>
            <person name="Klostermeier U.C."/>
            <person name="Beiko R.G."/>
            <person name="Rosenstiel P."/>
            <person name="Hippler M."/>
            <person name="Laroche J."/>
        </authorList>
    </citation>
    <scope>NUCLEOTIDE SEQUENCE [LARGE SCALE GENOMIC DNA]</scope>
    <source>
        <strain evidence="2 3">CCMP1005</strain>
    </source>
</reference>
<feature type="compositionally biased region" description="Low complexity" evidence="1">
    <location>
        <begin position="159"/>
        <end position="173"/>
    </location>
</feature>
<evidence type="ECO:0000313" key="3">
    <source>
        <dbReference type="Proteomes" id="UP000266841"/>
    </source>
</evidence>
<gene>
    <name evidence="2" type="ORF">THAOC_31582</name>
</gene>
<evidence type="ECO:0000256" key="1">
    <source>
        <dbReference type="SAM" id="MobiDB-lite"/>
    </source>
</evidence>
<dbReference type="Proteomes" id="UP000266841">
    <property type="component" value="Unassembled WGS sequence"/>
</dbReference>
<feature type="region of interest" description="Disordered" evidence="1">
    <location>
        <begin position="365"/>
        <end position="404"/>
    </location>
</feature>
<proteinExistence type="predicted"/>
<feature type="compositionally biased region" description="Basic and acidic residues" evidence="1">
    <location>
        <begin position="47"/>
        <end position="60"/>
    </location>
</feature>
<sequence length="1297" mass="146621">MMNNNGPASNFVLNTIESLAGLMTRSPDLENLRQILEQLTGEQWQRVSRDSDSDSRERSRNSLNTSDTTQRHGLNERHQLQGIDQVYISFPQYTPSSHIDSLQADGRSENRNARNRDARQTPRGLLQNLGHRITDYFSPSGRQDSETNVSENSEQNAVDDGSTSSRSPPSDGDGSPEESGEYLHDEPHHCRFPDGDVCFTVADLSHQLSWSSVRYSHKNNKRGNKVTYHSCIGRYECPVDGCDFAANSAQPKHMTGRPLCKGMCPDKALSQSTCIHHKAPLVHTGPCPAYWTREIHQPTEDNEHGMTTITHHKIITIGSHRMSIFQKGLQKSSKILSVPTKGQLHLFSSKVEGEEPVQSLHPALINTGHSSSERASNDRGGPRLRHFPRSTNPGKSVAKEESRYAHQTDSIEKWFKDDGTGNTYTQTITSRHSEVLGRHVATVMSISFGRKAAHYKRHFKAFILSLGYDTFEEFENGFDGNISDFSDAEFLGFRQAFMSVYGITDAESVDWERLYKFCLVHFQRSVERVKTNYSVVPHGRQEEFQEMVDVLCLKRQPRNNFLTQMLQEFPLTTNWIEWYLEHFRGALVFPAMRNGTIKGHGVDTNAGEVTGRWFKTRAYVRSEIRRPTLEEGLGIMFREGQTVQDDYSAELNGVRTGYGTRSSPRERAAKKTKRSATSVVRNIKSLLEKSFARLRDKEETGKRKQCREPYFNDGRSPDKGSQLVPKQKSRRLSKNRSPRANKTNVRGAQWAPRMVDVVNLAKAIPFQFQSGGVQYNNTCPLDSVLMCLYLNRKLGIVSVGLLETLVLHQTLNMIEAEQYTDARLFWLEHSKSELERYEVDSCSVQACPNDDLFSSNAIVNHVYNLTVCYDPESGTIQSALDDLFNTHSESMRSGCDVIGNSNEDSAVRFNKCKGHRRVRKKIVERPIILEIVTSRDHSSKATNDEREVTSGDQMELYITIQGERYKLVGALLNNEHHYRSITPLQGSFLRYDGILQNSKHVNYMKWLRPDECFGKGYRRKPYKAVVYWYVSCSHLSQETQLGGKTSRRKSKVSFDVKQFTEGEGEGKDLKEAIIRSQMCKGRAESPPTSYGGTVDLCNSIDSPGDGEDDDESSLKFSDKDDDESEDDDDYMIGRRAASDSQRIVERDEPDDDEEEEDAEVEEAGNNEDGEAGDIEPESNGVIDDCHPEVQRIQTFYSSAQEIPPQDIAGPPIFTLASHWGNEDDENAVLGLHESMAGILSNGSRGDDFFFLEEFPAVDFIVPDQTARGEVETFIRNSSFEGEPPRIFVHGNKLQSDR</sequence>
<feature type="region of interest" description="Disordered" evidence="1">
    <location>
        <begin position="97"/>
        <end position="186"/>
    </location>
</feature>
<feature type="compositionally biased region" description="Basic and acidic residues" evidence="1">
    <location>
        <begin position="371"/>
        <end position="381"/>
    </location>
</feature>
<dbReference type="eggNOG" id="ENOG502S7P8">
    <property type="taxonomic scope" value="Eukaryota"/>
</dbReference>
<feature type="compositionally biased region" description="Basic residues" evidence="1">
    <location>
        <begin position="727"/>
        <end position="739"/>
    </location>
</feature>
<feature type="compositionally biased region" description="Polar residues" evidence="1">
    <location>
        <begin position="140"/>
        <end position="156"/>
    </location>
</feature>
<evidence type="ECO:0000313" key="2">
    <source>
        <dbReference type="EMBL" id="EJK49533.1"/>
    </source>
</evidence>
<feature type="region of interest" description="Disordered" evidence="1">
    <location>
        <begin position="1078"/>
        <end position="1182"/>
    </location>
</feature>
<name>K0R7T1_THAOC</name>
<protein>
    <submittedName>
        <fullName evidence="2">Uncharacterized protein</fullName>
    </submittedName>
</protein>